<keyword evidence="4" id="KW-1185">Reference proteome</keyword>
<sequence length="168" mass="18425">MRKYYPGSDPKNSASGSTSGKNKNSSGGGTGKVSWNLDDLKNTESFKKGTTSNALNHIFEGEIIKGQAVGFHYEGMPNSKGKVVGNVDPPNEYGVYRANIEVDGILKKAKTTFFPKDWTPQQVIDEINIAFNNKVVYKNNRYRGTASTGITIEFIIKSGKITSAYPLY</sequence>
<dbReference type="InterPro" id="IPR029501">
    <property type="entry name" value="EndoU_bac"/>
</dbReference>
<feature type="region of interest" description="Disordered" evidence="1">
    <location>
        <begin position="1"/>
        <end position="34"/>
    </location>
</feature>
<dbReference type="RefSeq" id="WP_315746988.1">
    <property type="nucleotide sequence ID" value="NZ_JAVYAA010000007.1"/>
</dbReference>
<dbReference type="AlphaFoldDB" id="A0AAJ2JYQ6"/>
<evidence type="ECO:0000259" key="2">
    <source>
        <dbReference type="Pfam" id="PF14436"/>
    </source>
</evidence>
<dbReference type="Pfam" id="PF14436">
    <property type="entry name" value="EndoU_bacteria"/>
    <property type="match status" value="1"/>
</dbReference>
<feature type="domain" description="Bacterial EndoU nuclease" evidence="2">
    <location>
        <begin position="53"/>
        <end position="167"/>
    </location>
</feature>
<comment type="caution">
    <text evidence="3">The sequence shown here is derived from an EMBL/GenBank/DDBJ whole genome shotgun (WGS) entry which is preliminary data.</text>
</comment>
<organism evidence="3 4">
    <name type="scientific">Paenibacillus suaedae</name>
    <dbReference type="NCBI Taxonomy" id="3077233"/>
    <lineage>
        <taxon>Bacteria</taxon>
        <taxon>Bacillati</taxon>
        <taxon>Bacillota</taxon>
        <taxon>Bacilli</taxon>
        <taxon>Bacillales</taxon>
        <taxon>Paenibacillaceae</taxon>
        <taxon>Paenibacillus</taxon>
    </lineage>
</organism>
<feature type="compositionally biased region" description="Low complexity" evidence="1">
    <location>
        <begin position="11"/>
        <end position="25"/>
    </location>
</feature>
<protein>
    <submittedName>
        <fullName evidence="3">EndoU domain-containing protein</fullName>
    </submittedName>
</protein>
<evidence type="ECO:0000256" key="1">
    <source>
        <dbReference type="SAM" id="MobiDB-lite"/>
    </source>
</evidence>
<dbReference type="EMBL" id="JAVYAA010000007">
    <property type="protein sequence ID" value="MDT8979323.1"/>
    <property type="molecule type" value="Genomic_DNA"/>
</dbReference>
<dbReference type="GO" id="GO:0004519">
    <property type="term" value="F:endonuclease activity"/>
    <property type="evidence" value="ECO:0007669"/>
    <property type="project" value="InterPro"/>
</dbReference>
<reference evidence="4" key="1">
    <citation type="submission" date="2023-09" db="EMBL/GenBank/DDBJ databases">
        <title>Paenibacillus sp. chi10 Genome sequencing and assembly.</title>
        <authorList>
            <person name="Kim I."/>
        </authorList>
    </citation>
    <scope>NUCLEOTIDE SEQUENCE [LARGE SCALE GENOMIC DNA]</scope>
    <source>
        <strain evidence="4">chi10</strain>
    </source>
</reference>
<evidence type="ECO:0000313" key="4">
    <source>
        <dbReference type="Proteomes" id="UP001250538"/>
    </source>
</evidence>
<proteinExistence type="predicted"/>
<gene>
    <name evidence="3" type="ORF">RQP50_24095</name>
</gene>
<dbReference type="Proteomes" id="UP001250538">
    <property type="component" value="Unassembled WGS sequence"/>
</dbReference>
<accession>A0AAJ2JYQ6</accession>
<evidence type="ECO:0000313" key="3">
    <source>
        <dbReference type="EMBL" id="MDT8979323.1"/>
    </source>
</evidence>
<name>A0AAJ2JYQ6_9BACL</name>